<comment type="caution">
    <text evidence="5">The sequence shown here is derived from an EMBL/GenBank/DDBJ whole genome shotgun (WGS) entry which is preliminary data.</text>
</comment>
<evidence type="ECO:0000313" key="5">
    <source>
        <dbReference type="EMBL" id="PIK47712.1"/>
    </source>
</evidence>
<dbReference type="Proteomes" id="UP000230750">
    <property type="component" value="Unassembled WGS sequence"/>
</dbReference>
<evidence type="ECO:0000256" key="1">
    <source>
        <dbReference type="ARBA" id="ARBA00015263"/>
    </source>
</evidence>
<evidence type="ECO:0000256" key="2">
    <source>
        <dbReference type="ARBA" id="ARBA00022737"/>
    </source>
</evidence>
<dbReference type="PANTHER" id="PTHR13366">
    <property type="entry name" value="MALARIA ANTIGEN-RELATED"/>
    <property type="match status" value="1"/>
</dbReference>
<accession>A0A2G8KI92</accession>
<proteinExistence type="predicted"/>
<dbReference type="InterPro" id="IPR025283">
    <property type="entry name" value="DUF4042"/>
</dbReference>
<feature type="compositionally biased region" description="Basic residues" evidence="3">
    <location>
        <begin position="301"/>
        <end position="311"/>
    </location>
</feature>
<dbReference type="PANTHER" id="PTHR13366:SF0">
    <property type="entry name" value="HEAT REPEAT-CONTAINING PROTEIN 6"/>
    <property type="match status" value="1"/>
</dbReference>
<sequence>MMDYTLDERDRYEKSISKLMRASQSPSGYGRDVINATLDDLISIDYMNARFIRSESLNPVICKTTHLIPLDDDLLLTKFSQWLATVANNKDVRFNKVTIDTLCRFLLQAFHQSPEWAQPEILRAVGAVLYENGAGCPQFLDELLLSGVEEGLLILLLRSSNSEVKRTAMQCIGNVCMKNESGDVIDELYLKSGYQNVLSVLHEGHDTTEDDTTYLRLLLASLKCLQNILGASKTVHMSDLGKVLAALKSFMLLGLPGIGINPPVQPSLLPSSFFMQEKSPAANSPSRKDIKDVTSTPSTGKKSKRKPKRGKQTKEAETGDVSMATGGESSNAVSDDVDVFERSWPVPGKISSSESEYSDTEGGVMSKLRSLSGKVRHASLGCLHTLFKNTEKKVLFGYWSFFVPDAPLAVAGGPPPQTLFTSILKENNAKCRAGSVMVLSALLEGSKQFLFAAEERENNQTAFTAFSQTLVSMIKEIHRCLQLSLAAETYGSNITQIIKCMSILVSNVPYHKLNKGLLNKVVRSMKPFYQHKDNRVRTACLTCLGAVVSASAPLPEVFELLTDTKFTKGDGSETLFTRQDRREGPLSWRDDPEESKVKDKKRTDREGMSWLLQWCSDIITGGEEPVKDPLSTIEVLPVRLEALQVLTQIIKHYFDLVHPYLGQLTVVIQTCLMRGDDDQVRLHGLKVLEELGKSMLQKLTEETVSGSKLAVHQVVEVWNGVLSGALPSVLQDTSHLVLQASACDCLGTIGPLTMEILPVHHRILIMTVLLGLVNEEDYRLKMASIRALGIIVQYPCLREDVTFVADTANAILGCMQHSSINVRMRAAWSLGNLCDALHSNIQNGDCNFLQAFSELLLQRLLEAAVNGAADHDKVKSNSVRALGLLGRILEAHTLKKSVFQSLINKAVQVLLRNINTGAMKVRWNSCYALGNFFRNPNLPADGGAWQEDIFTSFTKLLVSCKNFKLCQAIVHLSGILNKEDICVILQDTIQMEKEELLITNIKSYASTLRDQKSKTSGNDEDRLFDAAQALRKLESAIENTSTLLQGISESQQQVIMRGLEAAMKNVSMSAPESQEQMN</sequence>
<name>A0A2G8KI92_STIJA</name>
<dbReference type="OrthoDB" id="66533at2759"/>
<protein>
    <recommendedName>
        <fullName evidence="1">HEAT repeat-containing protein 6</fullName>
    </recommendedName>
</protein>
<feature type="region of interest" description="Disordered" evidence="3">
    <location>
        <begin position="278"/>
        <end position="334"/>
    </location>
</feature>
<keyword evidence="6" id="KW-1185">Reference proteome</keyword>
<gene>
    <name evidence="5" type="ORF">BSL78_15420</name>
</gene>
<dbReference type="SUPFAM" id="SSF48371">
    <property type="entry name" value="ARM repeat"/>
    <property type="match status" value="2"/>
</dbReference>
<dbReference type="AlphaFoldDB" id="A0A2G8KI92"/>
<keyword evidence="2" id="KW-0677">Repeat</keyword>
<dbReference type="InterPro" id="IPR052107">
    <property type="entry name" value="HEAT6"/>
</dbReference>
<dbReference type="InterPro" id="IPR016024">
    <property type="entry name" value="ARM-type_fold"/>
</dbReference>
<evidence type="ECO:0000256" key="3">
    <source>
        <dbReference type="SAM" id="MobiDB-lite"/>
    </source>
</evidence>
<dbReference type="Gene3D" id="1.25.10.10">
    <property type="entry name" value="Leucine-rich Repeat Variant"/>
    <property type="match status" value="3"/>
</dbReference>
<dbReference type="InterPro" id="IPR011989">
    <property type="entry name" value="ARM-like"/>
</dbReference>
<dbReference type="EMBL" id="MRZV01000563">
    <property type="protein sequence ID" value="PIK47712.1"/>
    <property type="molecule type" value="Genomic_DNA"/>
</dbReference>
<dbReference type="Pfam" id="PF02985">
    <property type="entry name" value="HEAT"/>
    <property type="match status" value="1"/>
</dbReference>
<dbReference type="Pfam" id="PF13251">
    <property type="entry name" value="DUF4042"/>
    <property type="match status" value="1"/>
</dbReference>
<evidence type="ECO:0000313" key="6">
    <source>
        <dbReference type="Proteomes" id="UP000230750"/>
    </source>
</evidence>
<evidence type="ECO:0000259" key="4">
    <source>
        <dbReference type="Pfam" id="PF13251"/>
    </source>
</evidence>
<dbReference type="InterPro" id="IPR000357">
    <property type="entry name" value="HEAT"/>
</dbReference>
<reference evidence="5 6" key="1">
    <citation type="journal article" date="2017" name="PLoS Biol.">
        <title>The sea cucumber genome provides insights into morphological evolution and visceral regeneration.</title>
        <authorList>
            <person name="Zhang X."/>
            <person name="Sun L."/>
            <person name="Yuan J."/>
            <person name="Sun Y."/>
            <person name="Gao Y."/>
            <person name="Zhang L."/>
            <person name="Li S."/>
            <person name="Dai H."/>
            <person name="Hamel J.F."/>
            <person name="Liu C."/>
            <person name="Yu Y."/>
            <person name="Liu S."/>
            <person name="Lin W."/>
            <person name="Guo K."/>
            <person name="Jin S."/>
            <person name="Xu P."/>
            <person name="Storey K.B."/>
            <person name="Huan P."/>
            <person name="Zhang T."/>
            <person name="Zhou Y."/>
            <person name="Zhang J."/>
            <person name="Lin C."/>
            <person name="Li X."/>
            <person name="Xing L."/>
            <person name="Huo D."/>
            <person name="Sun M."/>
            <person name="Wang L."/>
            <person name="Mercier A."/>
            <person name="Li F."/>
            <person name="Yang H."/>
            <person name="Xiang J."/>
        </authorList>
    </citation>
    <scope>NUCLEOTIDE SEQUENCE [LARGE SCALE GENOMIC DNA]</scope>
    <source>
        <strain evidence="5">Shaxun</strain>
        <tissue evidence="5">Muscle</tissue>
    </source>
</reference>
<organism evidence="5 6">
    <name type="scientific">Stichopus japonicus</name>
    <name type="common">Sea cucumber</name>
    <dbReference type="NCBI Taxonomy" id="307972"/>
    <lineage>
        <taxon>Eukaryota</taxon>
        <taxon>Metazoa</taxon>
        <taxon>Echinodermata</taxon>
        <taxon>Eleutherozoa</taxon>
        <taxon>Echinozoa</taxon>
        <taxon>Holothuroidea</taxon>
        <taxon>Aspidochirotacea</taxon>
        <taxon>Aspidochirotida</taxon>
        <taxon>Stichopodidae</taxon>
        <taxon>Apostichopus</taxon>
    </lineage>
</organism>
<feature type="domain" description="DUF4042" evidence="4">
    <location>
        <begin position="374"/>
        <end position="557"/>
    </location>
</feature>
<dbReference type="STRING" id="307972.A0A2G8KI92"/>
<feature type="region of interest" description="Disordered" evidence="3">
    <location>
        <begin position="580"/>
        <end position="602"/>
    </location>
</feature>